<proteinExistence type="predicted"/>
<gene>
    <name evidence="2" type="ORF">WA026_004283</name>
</gene>
<dbReference type="Proteomes" id="UP001431783">
    <property type="component" value="Unassembled WGS sequence"/>
</dbReference>
<organism evidence="2 3">
    <name type="scientific">Henosepilachna vigintioctopunctata</name>
    <dbReference type="NCBI Taxonomy" id="420089"/>
    <lineage>
        <taxon>Eukaryota</taxon>
        <taxon>Metazoa</taxon>
        <taxon>Ecdysozoa</taxon>
        <taxon>Arthropoda</taxon>
        <taxon>Hexapoda</taxon>
        <taxon>Insecta</taxon>
        <taxon>Pterygota</taxon>
        <taxon>Neoptera</taxon>
        <taxon>Endopterygota</taxon>
        <taxon>Coleoptera</taxon>
        <taxon>Polyphaga</taxon>
        <taxon>Cucujiformia</taxon>
        <taxon>Coccinelloidea</taxon>
        <taxon>Coccinellidae</taxon>
        <taxon>Epilachninae</taxon>
        <taxon>Epilachnini</taxon>
        <taxon>Henosepilachna</taxon>
    </lineage>
</organism>
<keyword evidence="3" id="KW-1185">Reference proteome</keyword>
<feature type="region of interest" description="Disordered" evidence="1">
    <location>
        <begin position="111"/>
        <end position="156"/>
    </location>
</feature>
<feature type="compositionally biased region" description="Basic and acidic residues" evidence="1">
    <location>
        <begin position="115"/>
        <end position="141"/>
    </location>
</feature>
<accession>A0AAW1V7A2</accession>
<name>A0AAW1V7A2_9CUCU</name>
<reference evidence="2 3" key="1">
    <citation type="submission" date="2023-03" db="EMBL/GenBank/DDBJ databases">
        <title>Genome insight into feeding habits of ladybird beetles.</title>
        <authorList>
            <person name="Li H.-S."/>
            <person name="Huang Y.-H."/>
            <person name="Pang H."/>
        </authorList>
    </citation>
    <scope>NUCLEOTIDE SEQUENCE [LARGE SCALE GENOMIC DNA]</scope>
    <source>
        <strain evidence="2">SYSU_2023b</strain>
        <tissue evidence="2">Whole body</tissue>
    </source>
</reference>
<comment type="caution">
    <text evidence="2">The sequence shown here is derived from an EMBL/GenBank/DDBJ whole genome shotgun (WGS) entry which is preliminary data.</text>
</comment>
<evidence type="ECO:0000256" key="1">
    <source>
        <dbReference type="SAM" id="MobiDB-lite"/>
    </source>
</evidence>
<dbReference type="AlphaFoldDB" id="A0AAW1V7A2"/>
<evidence type="ECO:0000313" key="3">
    <source>
        <dbReference type="Proteomes" id="UP001431783"/>
    </source>
</evidence>
<sequence length="156" mass="17923">MLYKKQCKTFICQVCKGAYHDSCLIRKKLRVTGKTTVLCAECAESTETNPAEMDVENNLLKKNNQLMIQKIEHLEDQLLNYGFAEEPIKHTNVKMQTNNNNNEKTMKLSISTKNSDNDSALKDQSRKCKDNQLKIRTDSRHGNVQGNTTQDRDQKQ</sequence>
<dbReference type="EMBL" id="JARQZJ010000122">
    <property type="protein sequence ID" value="KAK9888999.1"/>
    <property type="molecule type" value="Genomic_DNA"/>
</dbReference>
<evidence type="ECO:0000313" key="2">
    <source>
        <dbReference type="EMBL" id="KAK9888999.1"/>
    </source>
</evidence>
<protein>
    <submittedName>
        <fullName evidence="2">Uncharacterized protein</fullName>
    </submittedName>
</protein>